<keyword evidence="6 16" id="KW-0812">Transmembrane</keyword>
<comment type="similarity">
    <text evidence="16">Belongs to the cytochrome b family.</text>
</comment>
<comment type="function">
    <text evidence="16">Component of the ubiquinol-cytochrome c reductase complex (complex III or cytochrome b-c1 complex) that is part of the mitochondrial respiratory chain. The b-c1 complex mediates electron transfer from ubiquinol to cytochrome c. Contributes to the generation of a proton gradient across the mitochondrial membrane that is then used for ATP synthesis.</text>
</comment>
<dbReference type="GO" id="GO:0016491">
    <property type="term" value="F:oxidoreductase activity"/>
    <property type="evidence" value="ECO:0007669"/>
    <property type="project" value="UniProtKB-UniRule"/>
</dbReference>
<comment type="cofactor">
    <cofactor evidence="15">
        <name>heme</name>
        <dbReference type="ChEBI" id="CHEBI:30413"/>
    </cofactor>
    <text evidence="15">Binds 2 heme groups non-covalently.</text>
</comment>
<feature type="transmembrane region" description="Helical" evidence="16">
    <location>
        <begin position="27"/>
        <end position="54"/>
    </location>
</feature>
<comment type="subcellular location">
    <subcellularLocation>
        <location evidence="1">Mitochondrion inner membrane</location>
        <topology evidence="1">Multi-pass membrane protein</topology>
    </subcellularLocation>
</comment>
<feature type="binding site" description="axial binding residue" evidence="15">
    <location>
        <position position="81"/>
    </location>
    <ligand>
        <name>heme b</name>
        <dbReference type="ChEBI" id="CHEBI:60344"/>
        <label>b562</label>
    </ligand>
    <ligandPart>
        <name>Fe</name>
        <dbReference type="ChEBI" id="CHEBI:18248"/>
    </ligandPart>
</feature>
<keyword evidence="13 16" id="KW-0472">Membrane</keyword>
<feature type="transmembrane region" description="Helical" evidence="16">
    <location>
        <begin position="140"/>
        <end position="161"/>
    </location>
</feature>
<evidence type="ECO:0000259" key="18">
    <source>
        <dbReference type="PROSITE" id="PS51003"/>
    </source>
</evidence>
<dbReference type="AlphaFoldDB" id="A0A679EJP9"/>
<evidence type="ECO:0000259" key="17">
    <source>
        <dbReference type="PROSITE" id="PS51002"/>
    </source>
</evidence>
<evidence type="ECO:0000256" key="12">
    <source>
        <dbReference type="ARBA" id="ARBA00023128"/>
    </source>
</evidence>
<dbReference type="CDD" id="cd00284">
    <property type="entry name" value="Cytochrome_b_N"/>
    <property type="match status" value="1"/>
</dbReference>
<dbReference type="InterPro" id="IPR048259">
    <property type="entry name" value="Cytochrome_b_N_euk/bac"/>
</dbReference>
<feature type="transmembrane region" description="Helical" evidence="16">
    <location>
        <begin position="350"/>
        <end position="371"/>
    </location>
</feature>
<feature type="transmembrane region" description="Helical" evidence="16">
    <location>
        <begin position="221"/>
        <end position="245"/>
    </location>
</feature>
<dbReference type="EMBL" id="LC515367">
    <property type="protein sequence ID" value="BBQ05332.1"/>
    <property type="molecule type" value="Genomic_DNA"/>
</dbReference>
<dbReference type="GO" id="GO:0045275">
    <property type="term" value="C:respiratory chain complex III"/>
    <property type="evidence" value="ECO:0007669"/>
    <property type="project" value="InterPro"/>
</dbReference>
<evidence type="ECO:0000256" key="7">
    <source>
        <dbReference type="ARBA" id="ARBA00022723"/>
    </source>
</evidence>
<evidence type="ECO:0000256" key="11">
    <source>
        <dbReference type="ARBA" id="ARBA00023004"/>
    </source>
</evidence>
<dbReference type="GO" id="GO:0008121">
    <property type="term" value="F:quinol-cytochrome-c reductase activity"/>
    <property type="evidence" value="ECO:0007669"/>
    <property type="project" value="InterPro"/>
</dbReference>
<dbReference type="Pfam" id="PF00032">
    <property type="entry name" value="Cytochrom_B_C"/>
    <property type="match status" value="1"/>
</dbReference>
<feature type="transmembrane region" description="Helical" evidence="16">
    <location>
        <begin position="288"/>
        <end position="307"/>
    </location>
</feature>
<dbReference type="InterPro" id="IPR016174">
    <property type="entry name" value="Di-haem_cyt_TM"/>
</dbReference>
<name>A0A679EJP9_9CRYP</name>
<feature type="transmembrane region" description="Helical" evidence="16">
    <location>
        <begin position="319"/>
        <end position="338"/>
    </location>
</feature>
<evidence type="ECO:0000256" key="14">
    <source>
        <dbReference type="PIRSR" id="PIRSR038885-1"/>
    </source>
</evidence>
<keyword evidence="7 15" id="KW-0479">Metal-binding</keyword>
<evidence type="ECO:0000256" key="5">
    <source>
        <dbReference type="ARBA" id="ARBA00022660"/>
    </source>
</evidence>
<feature type="binding site" description="axial binding residue" evidence="15">
    <location>
        <position position="95"/>
    </location>
    <ligand>
        <name>heme b</name>
        <dbReference type="ChEBI" id="CHEBI:60344"/>
        <label>b566</label>
    </ligand>
    <ligandPart>
        <name>Fe</name>
        <dbReference type="ChEBI" id="CHEBI:18248"/>
    </ligandPart>
</feature>
<evidence type="ECO:0000256" key="2">
    <source>
        <dbReference type="ARBA" id="ARBA00013531"/>
    </source>
</evidence>
<dbReference type="GO" id="GO:0046872">
    <property type="term" value="F:metal ion binding"/>
    <property type="evidence" value="ECO:0007669"/>
    <property type="project" value="UniProtKB-UniRule"/>
</dbReference>
<evidence type="ECO:0000256" key="9">
    <source>
        <dbReference type="ARBA" id="ARBA00022982"/>
    </source>
</evidence>
<feature type="binding site" description="axial binding residue" evidence="15">
    <location>
        <position position="182"/>
    </location>
    <ligand>
        <name>heme b</name>
        <dbReference type="ChEBI" id="CHEBI:60344"/>
        <label>b562</label>
    </ligand>
    <ligandPart>
        <name>Fe</name>
        <dbReference type="ChEBI" id="CHEBI:18248"/>
    </ligandPart>
</feature>
<protein>
    <recommendedName>
        <fullName evidence="2 16">Cytochrome b</fullName>
    </recommendedName>
</protein>
<dbReference type="Pfam" id="PF00033">
    <property type="entry name" value="Cytochrome_B"/>
    <property type="match status" value="1"/>
</dbReference>
<evidence type="ECO:0000256" key="16">
    <source>
        <dbReference type="RuleBase" id="RU362117"/>
    </source>
</evidence>
<dbReference type="InterPro" id="IPR027387">
    <property type="entry name" value="Cytb/b6-like_sf"/>
</dbReference>
<evidence type="ECO:0000256" key="1">
    <source>
        <dbReference type="ARBA" id="ARBA00004448"/>
    </source>
</evidence>
<keyword evidence="11 15" id="KW-0408">Iron</keyword>
<keyword evidence="4 15" id="KW-0349">Heme</keyword>
<comment type="cofactor">
    <cofactor evidence="16">
        <name>heme b</name>
        <dbReference type="ChEBI" id="CHEBI:60344"/>
    </cofactor>
    <text evidence="16">Binds 2 heme groups non-covalently.</text>
</comment>
<sequence>MRLLKKPLVSVFTNHLIDYPTPANFSYWWGFGSSAGIFLGVQLVTGIFLAMHYTPHVDLAFNSVEHIMRDVNAGWLLRYLHANGASFFFLVVYIHIFRGLYYGSYARPRALVWTLGVLIFLAMMATAFIGYVLPWGQMSFWGATVITNLFSAIPVVGQSIVEWLWGGFSVDNATLNRFFSFHYLLPFVLVGLVLAHLAALHQHGSNNPLGIAATVDKISFYPYYWVKDVLGWLVLGAFYLAFVYFSPNTLGHSDNYIEGNPMVTPAHIVPEWYFLPYYAILRSIPHKLGGVIAMFAAVLILLALPLLHTSNVRSSYFRPFHRALFWVFFVNYLVLGWIGGNAPESPYVEIGQLATVIYFLYFGALPVLGWMENAFLDWTSEEEAQPA</sequence>
<dbReference type="PROSITE" id="PS51002">
    <property type="entry name" value="CYTB_NTER"/>
    <property type="match status" value="1"/>
</dbReference>
<evidence type="ECO:0000256" key="13">
    <source>
        <dbReference type="ARBA" id="ARBA00023136"/>
    </source>
</evidence>
<gene>
    <name evidence="19" type="primary">cob</name>
</gene>
<evidence type="ECO:0000256" key="8">
    <source>
        <dbReference type="ARBA" id="ARBA00022792"/>
    </source>
</evidence>
<keyword evidence="5 16" id="KW-0679">Respiratory chain</keyword>
<evidence type="ECO:0000256" key="4">
    <source>
        <dbReference type="ARBA" id="ARBA00022617"/>
    </source>
</evidence>
<proteinExistence type="inferred from homology"/>
<dbReference type="InterPro" id="IPR030689">
    <property type="entry name" value="Cytochrome_b"/>
</dbReference>
<dbReference type="InterPro" id="IPR048260">
    <property type="entry name" value="Cytochrome_b_C_euk/bac"/>
</dbReference>
<evidence type="ECO:0000256" key="3">
    <source>
        <dbReference type="ARBA" id="ARBA00022448"/>
    </source>
</evidence>
<feature type="binding site" description="axial binding residue" evidence="15">
    <location>
        <position position="196"/>
    </location>
    <ligand>
        <name>heme b</name>
        <dbReference type="ChEBI" id="CHEBI:60344"/>
        <label>b566</label>
    </ligand>
    <ligandPart>
        <name>Fe</name>
        <dbReference type="ChEBI" id="CHEBI:18248"/>
    </ligandPart>
</feature>
<evidence type="ECO:0000313" key="19">
    <source>
        <dbReference type="EMBL" id="BBQ05332.1"/>
    </source>
</evidence>
<organism evidence="19">
    <name type="scientific">Hemiarma marina</name>
    <dbReference type="NCBI Taxonomy" id="1848298"/>
    <lineage>
        <taxon>Eukaryota</taxon>
        <taxon>Cryptophyceae</taxon>
        <taxon>Cyathomonadacea</taxon>
        <taxon>Goniomonadaceae</taxon>
    </lineage>
</organism>
<evidence type="ECO:0000256" key="15">
    <source>
        <dbReference type="PIRSR" id="PIRSR038885-2"/>
    </source>
</evidence>
<keyword evidence="3 16" id="KW-0813">Transport</keyword>
<feature type="binding site" evidence="14">
    <location>
        <position position="201"/>
    </location>
    <ligand>
        <name>a ubiquinone</name>
        <dbReference type="ChEBI" id="CHEBI:16389"/>
    </ligand>
</feature>
<dbReference type="GO" id="GO:0005743">
    <property type="term" value="C:mitochondrial inner membrane"/>
    <property type="evidence" value="ECO:0007669"/>
    <property type="project" value="UniProtKB-SubCell"/>
</dbReference>
<dbReference type="CDD" id="cd00290">
    <property type="entry name" value="cytochrome_b_C"/>
    <property type="match status" value="1"/>
</dbReference>
<feature type="transmembrane region" description="Helical" evidence="16">
    <location>
        <begin position="181"/>
        <end position="200"/>
    </location>
</feature>
<dbReference type="FunFam" id="1.20.810.10:FF:000004">
    <property type="entry name" value="Cytochrome b"/>
    <property type="match status" value="1"/>
</dbReference>
<dbReference type="GO" id="GO:0006122">
    <property type="term" value="P:mitochondrial electron transport, ubiquinol to cytochrome c"/>
    <property type="evidence" value="ECO:0007669"/>
    <property type="project" value="TreeGrafter"/>
</dbReference>
<keyword evidence="9 16" id="KW-0249">Electron transport</keyword>
<evidence type="ECO:0000256" key="10">
    <source>
        <dbReference type="ARBA" id="ARBA00022989"/>
    </source>
</evidence>
<accession>A0A679EJP9</accession>
<keyword evidence="12 16" id="KW-0496">Mitochondrion</keyword>
<reference evidence="19" key="1">
    <citation type="submission" date="2019-12" db="EMBL/GenBank/DDBJ databases">
        <title>Mitochondrial genomes of Hemiarma marina and Leucocryptos marina revised the evolution of cytochrome c maturation in Cryptista.</title>
        <authorList>
            <person name="Nishimura Y."/>
            <person name="Kume K."/>
            <person name="Sonehara K."/>
            <person name="Tanifuji G."/>
            <person name="Shiratori T."/>
            <person name="Ishida K."/>
            <person name="Hashimoto T."/>
            <person name="Inagaki Y."/>
            <person name="Ohkuma M."/>
        </authorList>
    </citation>
    <scope>NUCLEOTIDE SEQUENCE</scope>
    <source>
        <strain evidence="19">SRT149</strain>
    </source>
</reference>
<dbReference type="PROSITE" id="PS51003">
    <property type="entry name" value="CYTB_CTER"/>
    <property type="match status" value="1"/>
</dbReference>
<feature type="domain" description="Cytochrome b/b6 C-terminal region profile" evidence="18">
    <location>
        <begin position="210"/>
        <end position="379"/>
    </location>
</feature>
<dbReference type="SUPFAM" id="SSF81648">
    <property type="entry name" value="a domain/subunit of cytochrome bc1 complex (Ubiquinol-cytochrome c reductase)"/>
    <property type="match status" value="1"/>
</dbReference>
<dbReference type="PANTHER" id="PTHR19271">
    <property type="entry name" value="CYTOCHROME B"/>
    <property type="match status" value="1"/>
</dbReference>
<keyword evidence="10 16" id="KW-1133">Transmembrane helix</keyword>
<dbReference type="InterPro" id="IPR036150">
    <property type="entry name" value="Cyt_b/b6_C_sf"/>
</dbReference>
<dbReference type="InterPro" id="IPR005797">
    <property type="entry name" value="Cyt_b/b6_N"/>
</dbReference>
<keyword evidence="8" id="KW-0999">Mitochondrion inner membrane</keyword>
<dbReference type="SUPFAM" id="SSF81342">
    <property type="entry name" value="Transmembrane di-heme cytochromes"/>
    <property type="match status" value="1"/>
</dbReference>
<feature type="transmembrane region" description="Helical" evidence="16">
    <location>
        <begin position="110"/>
        <end position="133"/>
    </location>
</feature>
<geneLocation type="mitochondrion" evidence="19"/>
<dbReference type="PANTHER" id="PTHR19271:SF16">
    <property type="entry name" value="CYTOCHROME B"/>
    <property type="match status" value="1"/>
</dbReference>
<feature type="domain" description="Cytochrome b/b6 N-terminal region profile" evidence="17">
    <location>
        <begin position="1"/>
        <end position="209"/>
    </location>
</feature>
<evidence type="ECO:0000256" key="6">
    <source>
        <dbReference type="ARBA" id="ARBA00022692"/>
    </source>
</evidence>
<dbReference type="PIRSF" id="PIRSF038885">
    <property type="entry name" value="COB"/>
    <property type="match status" value="1"/>
</dbReference>
<dbReference type="Gene3D" id="1.20.810.10">
    <property type="entry name" value="Cytochrome Bc1 Complex, Chain C"/>
    <property type="match status" value="1"/>
</dbReference>
<feature type="transmembrane region" description="Helical" evidence="16">
    <location>
        <begin position="75"/>
        <end position="98"/>
    </location>
</feature>
<dbReference type="InterPro" id="IPR005798">
    <property type="entry name" value="Cyt_b/b6_C"/>
</dbReference>